<dbReference type="PANTHER" id="PTHR10380:SF205">
    <property type="entry name" value="CUTICULAR PROTEIN 97EB"/>
    <property type="match status" value="1"/>
</dbReference>
<protein>
    <recommendedName>
        <fullName evidence="6">Cuticle protein 6</fullName>
    </recommendedName>
</protein>
<gene>
    <name evidence="4" type="ORF">CALMAC_LOCUS14482</name>
</gene>
<feature type="region of interest" description="Disordered" evidence="2">
    <location>
        <begin position="97"/>
        <end position="306"/>
    </location>
</feature>
<keyword evidence="3" id="KW-0732">Signal</keyword>
<proteinExistence type="predicted"/>
<dbReference type="EMBL" id="CAACVG010010212">
    <property type="protein sequence ID" value="VEN55255.1"/>
    <property type="molecule type" value="Genomic_DNA"/>
</dbReference>
<dbReference type="InterPro" id="IPR000618">
    <property type="entry name" value="Insect_cuticle"/>
</dbReference>
<feature type="compositionally biased region" description="Pro residues" evidence="2">
    <location>
        <begin position="255"/>
        <end position="268"/>
    </location>
</feature>
<accession>A0A653D574</accession>
<evidence type="ECO:0000256" key="1">
    <source>
        <dbReference type="PROSITE-ProRule" id="PRU00497"/>
    </source>
</evidence>
<dbReference type="PANTHER" id="PTHR10380">
    <property type="entry name" value="CUTICLE PROTEIN"/>
    <property type="match status" value="1"/>
</dbReference>
<dbReference type="GO" id="GO:0008010">
    <property type="term" value="F:structural constituent of chitin-based larval cuticle"/>
    <property type="evidence" value="ECO:0007669"/>
    <property type="project" value="TreeGrafter"/>
</dbReference>
<evidence type="ECO:0000256" key="3">
    <source>
        <dbReference type="SAM" id="SignalP"/>
    </source>
</evidence>
<organism evidence="4 5">
    <name type="scientific">Callosobruchus maculatus</name>
    <name type="common">Southern cowpea weevil</name>
    <name type="synonym">Pulse bruchid</name>
    <dbReference type="NCBI Taxonomy" id="64391"/>
    <lineage>
        <taxon>Eukaryota</taxon>
        <taxon>Metazoa</taxon>
        <taxon>Ecdysozoa</taxon>
        <taxon>Arthropoda</taxon>
        <taxon>Hexapoda</taxon>
        <taxon>Insecta</taxon>
        <taxon>Pterygota</taxon>
        <taxon>Neoptera</taxon>
        <taxon>Endopterygota</taxon>
        <taxon>Coleoptera</taxon>
        <taxon>Polyphaga</taxon>
        <taxon>Cucujiformia</taxon>
        <taxon>Chrysomeloidea</taxon>
        <taxon>Chrysomelidae</taxon>
        <taxon>Bruchinae</taxon>
        <taxon>Bruchini</taxon>
        <taxon>Callosobruchus</taxon>
    </lineage>
</organism>
<keyword evidence="1" id="KW-0193">Cuticle</keyword>
<feature type="compositionally biased region" description="Low complexity" evidence="2">
    <location>
        <begin position="278"/>
        <end position="296"/>
    </location>
</feature>
<dbReference type="PROSITE" id="PS51155">
    <property type="entry name" value="CHIT_BIND_RR_2"/>
    <property type="match status" value="1"/>
</dbReference>
<feature type="compositionally biased region" description="Polar residues" evidence="2">
    <location>
        <begin position="142"/>
        <end position="153"/>
    </location>
</feature>
<dbReference type="GO" id="GO:0062129">
    <property type="term" value="C:chitin-based extracellular matrix"/>
    <property type="evidence" value="ECO:0007669"/>
    <property type="project" value="TreeGrafter"/>
</dbReference>
<name>A0A653D574_CALMS</name>
<feature type="signal peptide" evidence="3">
    <location>
        <begin position="1"/>
        <end position="21"/>
    </location>
</feature>
<evidence type="ECO:0000313" key="5">
    <source>
        <dbReference type="Proteomes" id="UP000410492"/>
    </source>
</evidence>
<dbReference type="Proteomes" id="UP000410492">
    <property type="component" value="Unassembled WGS sequence"/>
</dbReference>
<sequence length="323" mass="36650">MKLFIILTIATVSLYFEGTSAAKKTAQKYAPPVAILKQIDKHNEDGSYTYGYEAEDGTFKIETKYPDGEVYGKYGYIDDTGALREVEYGASRRGFEPAGNEIQVAPPTLRSNKNAELRPLAPDEEDDGQYREDPAIYYQDDPSAQPQQRNYQQPAPRYQQPVTRYQPQPAPVQRAEPAADFEIEAFKPSYRPQARPQPIYRPATSYTRPKPSLRPQTTYTVEPEYEADPEPVYERPQPKYRPSYSLPSYQNNNYNPPPPPPPPAPTPVYRPQSNFGFSNSNPTYNNPAPYNPNPYTHSGAIWNGNPAQNVDLWSGSYSVNYKR</sequence>
<dbReference type="Pfam" id="PF00379">
    <property type="entry name" value="Chitin_bind_4"/>
    <property type="match status" value="1"/>
</dbReference>
<evidence type="ECO:0000256" key="2">
    <source>
        <dbReference type="SAM" id="MobiDB-lite"/>
    </source>
</evidence>
<dbReference type="InterPro" id="IPR050468">
    <property type="entry name" value="Cuticle_Struct_Prot"/>
</dbReference>
<dbReference type="AlphaFoldDB" id="A0A653D574"/>
<evidence type="ECO:0000313" key="4">
    <source>
        <dbReference type="EMBL" id="VEN55255.1"/>
    </source>
</evidence>
<keyword evidence="5" id="KW-1185">Reference proteome</keyword>
<feature type="chain" id="PRO_5024902375" description="Cuticle protein 6" evidence="3">
    <location>
        <begin position="22"/>
        <end position="323"/>
    </location>
</feature>
<evidence type="ECO:0008006" key="6">
    <source>
        <dbReference type="Google" id="ProtNLM"/>
    </source>
</evidence>
<reference evidence="4 5" key="1">
    <citation type="submission" date="2019-01" db="EMBL/GenBank/DDBJ databases">
        <authorList>
            <person name="Sayadi A."/>
        </authorList>
    </citation>
    <scope>NUCLEOTIDE SEQUENCE [LARGE SCALE GENOMIC DNA]</scope>
</reference>
<dbReference type="OrthoDB" id="6371055at2759"/>
<feature type="compositionally biased region" description="Low complexity" evidence="2">
    <location>
        <begin position="242"/>
        <end position="254"/>
    </location>
</feature>